<sequence length="219" mass="23497">MIAETAGQIDIFEVLAAAEADEQDIRVQRYGIPILFASPTRGVAARIAEFETWATTWGRHGSSAASHAFAPGICDPTTPTDTCQPTCIAADLDCQCPDTSRDAPCQCVGGDVYRGACTGCPWEGENRADEADAVCDALDHAHPGWIDDFPIVIPERRPSQKDQVWTAKVIDIVGERPAGWPVITRRGDTIGLRSVPNRSPWGGYDVAATTAAAHLARKP</sequence>
<name>A0ABU4B4T2_9NOCA</name>
<gene>
    <name evidence="1" type="ORF">R3P95_23265</name>
</gene>
<dbReference type="Pfam" id="PF19876">
    <property type="entry name" value="DUF6349"/>
    <property type="match status" value="1"/>
</dbReference>
<keyword evidence="2" id="KW-1185">Reference proteome</keyword>
<dbReference type="Proteomes" id="UP001185899">
    <property type="component" value="Unassembled WGS sequence"/>
</dbReference>
<evidence type="ECO:0000313" key="2">
    <source>
        <dbReference type="Proteomes" id="UP001185899"/>
    </source>
</evidence>
<evidence type="ECO:0000313" key="1">
    <source>
        <dbReference type="EMBL" id="MDV6233486.1"/>
    </source>
</evidence>
<dbReference type="RefSeq" id="WP_317549658.1">
    <property type="nucleotide sequence ID" value="NZ_JAWLKE010000011.1"/>
</dbReference>
<organism evidence="1 2">
    <name type="scientific">Rhodococcus cercidiphylli</name>
    <dbReference type="NCBI Taxonomy" id="489916"/>
    <lineage>
        <taxon>Bacteria</taxon>
        <taxon>Bacillati</taxon>
        <taxon>Actinomycetota</taxon>
        <taxon>Actinomycetes</taxon>
        <taxon>Mycobacteriales</taxon>
        <taxon>Nocardiaceae</taxon>
        <taxon>Rhodococcus</taxon>
    </lineage>
</organism>
<reference evidence="1 2" key="1">
    <citation type="submission" date="2023-10" db="EMBL/GenBank/DDBJ databases">
        <title>Development of a sustainable strategy for remediation of hydrocarbon-contaminated territories based on the waste exchange concept.</title>
        <authorList>
            <person name="Krivoruchko A."/>
        </authorList>
    </citation>
    <scope>NUCLEOTIDE SEQUENCE [LARGE SCALE GENOMIC DNA]</scope>
    <source>
        <strain evidence="1 2">IEGM 1322</strain>
    </source>
</reference>
<comment type="caution">
    <text evidence="1">The sequence shown here is derived from an EMBL/GenBank/DDBJ whole genome shotgun (WGS) entry which is preliminary data.</text>
</comment>
<proteinExistence type="predicted"/>
<protein>
    <submittedName>
        <fullName evidence="1">DUF6349 family protein</fullName>
    </submittedName>
</protein>
<dbReference type="EMBL" id="JAWLKE010000011">
    <property type="protein sequence ID" value="MDV6233486.1"/>
    <property type="molecule type" value="Genomic_DNA"/>
</dbReference>
<dbReference type="InterPro" id="IPR045930">
    <property type="entry name" value="DUF6349"/>
</dbReference>
<accession>A0ABU4B4T2</accession>